<evidence type="ECO:0000256" key="1">
    <source>
        <dbReference type="ARBA" id="ARBA00004651"/>
    </source>
</evidence>
<feature type="domain" description="ABC transmembrane type-1" evidence="8">
    <location>
        <begin position="72"/>
        <end position="252"/>
    </location>
</feature>
<comment type="similarity">
    <text evidence="7">Belongs to the binding-protein-dependent transport system permease family.</text>
</comment>
<name>A0ABS7WPX7_9BACT</name>
<evidence type="ECO:0000256" key="3">
    <source>
        <dbReference type="ARBA" id="ARBA00022475"/>
    </source>
</evidence>
<keyword evidence="6 7" id="KW-0472">Membrane</keyword>
<dbReference type="SUPFAM" id="SSF161098">
    <property type="entry name" value="MetI-like"/>
    <property type="match status" value="1"/>
</dbReference>
<evidence type="ECO:0000256" key="2">
    <source>
        <dbReference type="ARBA" id="ARBA00022448"/>
    </source>
</evidence>
<comment type="subcellular location">
    <subcellularLocation>
        <location evidence="1 7">Cell membrane</location>
        <topology evidence="1 7">Multi-pass membrane protein</topology>
    </subcellularLocation>
</comment>
<feature type="transmembrane region" description="Helical" evidence="7">
    <location>
        <begin position="178"/>
        <end position="199"/>
    </location>
</feature>
<dbReference type="PANTHER" id="PTHR30151">
    <property type="entry name" value="ALKANE SULFONATE ABC TRANSPORTER-RELATED, MEMBRANE SUBUNIT"/>
    <property type="match status" value="1"/>
</dbReference>
<evidence type="ECO:0000256" key="4">
    <source>
        <dbReference type="ARBA" id="ARBA00022692"/>
    </source>
</evidence>
<feature type="transmembrane region" description="Helical" evidence="7">
    <location>
        <begin position="137"/>
        <end position="157"/>
    </location>
</feature>
<dbReference type="RefSeq" id="WP_224325142.1">
    <property type="nucleotide sequence ID" value="NZ_JACGBB010000002.1"/>
</dbReference>
<feature type="transmembrane region" description="Helical" evidence="7">
    <location>
        <begin position="79"/>
        <end position="98"/>
    </location>
</feature>
<dbReference type="Pfam" id="PF00528">
    <property type="entry name" value="BPD_transp_1"/>
    <property type="match status" value="1"/>
</dbReference>
<dbReference type="CDD" id="cd06261">
    <property type="entry name" value="TM_PBP2"/>
    <property type="match status" value="1"/>
</dbReference>
<dbReference type="EMBL" id="JACGBB010000002">
    <property type="protein sequence ID" value="MBZ7986819.1"/>
    <property type="molecule type" value="Genomic_DNA"/>
</dbReference>
<dbReference type="Proteomes" id="UP000786183">
    <property type="component" value="Unassembled WGS sequence"/>
</dbReference>
<evidence type="ECO:0000313" key="9">
    <source>
        <dbReference type="EMBL" id="MBZ7986819.1"/>
    </source>
</evidence>
<gene>
    <name evidence="9" type="ORF">AVCANL283_01635</name>
</gene>
<evidence type="ECO:0000256" key="5">
    <source>
        <dbReference type="ARBA" id="ARBA00022989"/>
    </source>
</evidence>
<reference evidence="9 10" key="1">
    <citation type="submission" date="2020-07" db="EMBL/GenBank/DDBJ databases">
        <title>Transfer of Campylobacter canadensis to the novel genus Avispirillum gen. nov., that also includes two novel species recovered from migratory waterfowl: Avispirillum anseris sp. nov. and Avispirillum brantae sp. nov.</title>
        <authorList>
            <person name="Miller W.G."/>
            <person name="Chapman M.H."/>
            <person name="Yee E."/>
            <person name="Inglis G.D."/>
        </authorList>
    </citation>
    <scope>NUCLEOTIDE SEQUENCE [LARGE SCALE GENOMIC DNA]</scope>
    <source>
        <strain evidence="9 10">L283</strain>
    </source>
</reference>
<evidence type="ECO:0000256" key="7">
    <source>
        <dbReference type="RuleBase" id="RU363032"/>
    </source>
</evidence>
<organism evidence="9 10">
    <name type="scientific">Campylobacter canadensis</name>
    <dbReference type="NCBI Taxonomy" id="449520"/>
    <lineage>
        <taxon>Bacteria</taxon>
        <taxon>Pseudomonadati</taxon>
        <taxon>Campylobacterota</taxon>
        <taxon>Epsilonproteobacteria</taxon>
        <taxon>Campylobacterales</taxon>
        <taxon>Campylobacteraceae</taxon>
        <taxon>Campylobacter</taxon>
    </lineage>
</organism>
<comment type="caution">
    <text evidence="9">The sequence shown here is derived from an EMBL/GenBank/DDBJ whole genome shotgun (WGS) entry which is preliminary data.</text>
</comment>
<keyword evidence="2 7" id="KW-0813">Transport</keyword>
<dbReference type="InterPro" id="IPR000515">
    <property type="entry name" value="MetI-like"/>
</dbReference>
<keyword evidence="5 7" id="KW-1133">Transmembrane helix</keyword>
<evidence type="ECO:0000256" key="6">
    <source>
        <dbReference type="ARBA" id="ARBA00023136"/>
    </source>
</evidence>
<dbReference type="PROSITE" id="PS50928">
    <property type="entry name" value="ABC_TM1"/>
    <property type="match status" value="1"/>
</dbReference>
<keyword evidence="3" id="KW-1003">Cell membrane</keyword>
<keyword evidence="4 7" id="KW-0812">Transmembrane</keyword>
<dbReference type="Gene3D" id="1.10.3720.10">
    <property type="entry name" value="MetI-like"/>
    <property type="match status" value="1"/>
</dbReference>
<proteinExistence type="inferred from homology"/>
<feature type="transmembrane region" description="Helical" evidence="7">
    <location>
        <begin position="20"/>
        <end position="41"/>
    </location>
</feature>
<dbReference type="InterPro" id="IPR035906">
    <property type="entry name" value="MetI-like_sf"/>
</dbReference>
<feature type="transmembrane region" description="Helical" evidence="7">
    <location>
        <begin position="234"/>
        <end position="253"/>
    </location>
</feature>
<dbReference type="PANTHER" id="PTHR30151:SF0">
    <property type="entry name" value="ABC TRANSPORTER PERMEASE PROTEIN MJ0413-RELATED"/>
    <property type="match status" value="1"/>
</dbReference>
<feature type="transmembrane region" description="Helical" evidence="7">
    <location>
        <begin position="110"/>
        <end position="131"/>
    </location>
</feature>
<protein>
    <submittedName>
        <fullName evidence="9">ABC transporter permease subunit</fullName>
    </submittedName>
</protein>
<accession>A0ABS7WPX7</accession>
<keyword evidence="10" id="KW-1185">Reference proteome</keyword>
<evidence type="ECO:0000313" key="10">
    <source>
        <dbReference type="Proteomes" id="UP000786183"/>
    </source>
</evidence>
<evidence type="ECO:0000259" key="8">
    <source>
        <dbReference type="PROSITE" id="PS50928"/>
    </source>
</evidence>
<sequence>MLITNNKSINRSYFTRMLDYCFSSFISIGVFFIFLSLWQIANYYTSDFILANPQNVILKALEIIKNYDEFDLIISLKRAFIGSFISLCLGIVLGIISYKFKTFLLFIKPIISINLSIAPIAWVVLALFWFGFSDFSVIFVVIICTYAYTFSCTLNALNDIPKGLKDMAKIYKFSKKSLFINLYLPFSLAQLLPASLISISNAFKLTIMAELLGANNGIGSKIADARSFLENDVVLAYLLICVVFLAAFEFLIIKNLELIIYKDKTNV</sequence>